<comment type="caution">
    <text evidence="1">The sequence shown here is derived from an EMBL/GenBank/DDBJ whole genome shotgun (WGS) entry which is preliminary data.</text>
</comment>
<reference evidence="1" key="2">
    <citation type="submission" date="2023-04" db="EMBL/GenBank/DDBJ databases">
        <authorList>
            <person name="Bu L."/>
            <person name="Lu L."/>
            <person name="Laidemitt M.R."/>
            <person name="Zhang S.M."/>
            <person name="Mutuku M."/>
            <person name="Mkoji G."/>
            <person name="Steinauer M."/>
            <person name="Loker E.S."/>
        </authorList>
    </citation>
    <scope>NUCLEOTIDE SEQUENCE</scope>
    <source>
        <strain evidence="1">KasaAsao</strain>
        <tissue evidence="1">Whole Snail</tissue>
    </source>
</reference>
<proteinExistence type="predicted"/>
<accession>A0AAD8BY16</accession>
<gene>
    <name evidence="1" type="ORF">Bpfe_007642</name>
</gene>
<dbReference type="AlphaFoldDB" id="A0AAD8BY16"/>
<keyword evidence="2" id="KW-1185">Reference proteome</keyword>
<evidence type="ECO:0000313" key="1">
    <source>
        <dbReference type="EMBL" id="KAK0062922.1"/>
    </source>
</evidence>
<name>A0AAD8BY16_BIOPF</name>
<evidence type="ECO:0000313" key="2">
    <source>
        <dbReference type="Proteomes" id="UP001233172"/>
    </source>
</evidence>
<dbReference type="Proteomes" id="UP001233172">
    <property type="component" value="Unassembled WGS sequence"/>
</dbReference>
<dbReference type="EMBL" id="JASAOG010000023">
    <property type="protein sequence ID" value="KAK0062922.1"/>
    <property type="molecule type" value="Genomic_DNA"/>
</dbReference>
<sequence>MSLADPASTITQKVLILSWTICASLRHSKVRFISPSVRQNYSPGLPQMDVCISVSESLVFGQLFPLDVLSVMYVTRLSSGQCNLTLAGGIVTKGTFLERRERGIHFKLGGGGGIHVAWT</sequence>
<reference evidence="1" key="1">
    <citation type="journal article" date="2023" name="PLoS Negl. Trop. Dis.">
        <title>A genome sequence for Biomphalaria pfeifferi, the major vector snail for the human-infecting parasite Schistosoma mansoni.</title>
        <authorList>
            <person name="Bu L."/>
            <person name="Lu L."/>
            <person name="Laidemitt M.R."/>
            <person name="Zhang S.M."/>
            <person name="Mutuku M."/>
            <person name="Mkoji G."/>
            <person name="Steinauer M."/>
            <person name="Loker E.S."/>
        </authorList>
    </citation>
    <scope>NUCLEOTIDE SEQUENCE</scope>
    <source>
        <strain evidence="1">KasaAsao</strain>
    </source>
</reference>
<organism evidence="1 2">
    <name type="scientific">Biomphalaria pfeifferi</name>
    <name type="common">Bloodfluke planorb</name>
    <name type="synonym">Freshwater snail</name>
    <dbReference type="NCBI Taxonomy" id="112525"/>
    <lineage>
        <taxon>Eukaryota</taxon>
        <taxon>Metazoa</taxon>
        <taxon>Spiralia</taxon>
        <taxon>Lophotrochozoa</taxon>
        <taxon>Mollusca</taxon>
        <taxon>Gastropoda</taxon>
        <taxon>Heterobranchia</taxon>
        <taxon>Euthyneura</taxon>
        <taxon>Panpulmonata</taxon>
        <taxon>Hygrophila</taxon>
        <taxon>Lymnaeoidea</taxon>
        <taxon>Planorbidae</taxon>
        <taxon>Biomphalaria</taxon>
    </lineage>
</organism>
<protein>
    <submittedName>
        <fullName evidence="1">Uncharacterized protein</fullName>
    </submittedName>
</protein>